<organism evidence="2 3">
    <name type="scientific">Rhamnusium bicolor</name>
    <dbReference type="NCBI Taxonomy" id="1586634"/>
    <lineage>
        <taxon>Eukaryota</taxon>
        <taxon>Metazoa</taxon>
        <taxon>Ecdysozoa</taxon>
        <taxon>Arthropoda</taxon>
        <taxon>Hexapoda</taxon>
        <taxon>Insecta</taxon>
        <taxon>Pterygota</taxon>
        <taxon>Neoptera</taxon>
        <taxon>Endopterygota</taxon>
        <taxon>Coleoptera</taxon>
        <taxon>Polyphaga</taxon>
        <taxon>Cucujiformia</taxon>
        <taxon>Chrysomeloidea</taxon>
        <taxon>Cerambycidae</taxon>
        <taxon>Lepturinae</taxon>
        <taxon>Rhagiini</taxon>
        <taxon>Rhamnusium</taxon>
    </lineage>
</organism>
<proteinExistence type="predicted"/>
<evidence type="ECO:0000313" key="2">
    <source>
        <dbReference type="EMBL" id="KAJ8953669.1"/>
    </source>
</evidence>
<reference evidence="2" key="1">
    <citation type="journal article" date="2023" name="Insect Mol. Biol.">
        <title>Genome sequencing provides insights into the evolution of gene families encoding plant cell wall-degrading enzymes in longhorned beetles.</title>
        <authorList>
            <person name="Shin N.R."/>
            <person name="Okamura Y."/>
            <person name="Kirsch R."/>
            <person name="Pauchet Y."/>
        </authorList>
    </citation>
    <scope>NUCLEOTIDE SEQUENCE</scope>
    <source>
        <strain evidence="2">RBIC_L_NR</strain>
    </source>
</reference>
<protein>
    <submittedName>
        <fullName evidence="2">Uncharacterized protein</fullName>
    </submittedName>
</protein>
<keyword evidence="3" id="KW-1185">Reference proteome</keyword>
<evidence type="ECO:0000256" key="1">
    <source>
        <dbReference type="SAM" id="SignalP"/>
    </source>
</evidence>
<keyword evidence="1" id="KW-0732">Signal</keyword>
<comment type="caution">
    <text evidence="2">The sequence shown here is derived from an EMBL/GenBank/DDBJ whole genome shotgun (WGS) entry which is preliminary data.</text>
</comment>
<feature type="signal peptide" evidence="1">
    <location>
        <begin position="1"/>
        <end position="26"/>
    </location>
</feature>
<sequence>MRYILCPLSFEFFLLFFLTDTYLGEAIGRNPGYLKLRKIRAAQNISRTVGQMLKISVVEKYLIANSQNKVYLSGNSLMLNISDKEFDDQSEKLKSKSDYESIPSKEGNTILTLSQFAADRVSPKNFH</sequence>
<dbReference type="Proteomes" id="UP001162156">
    <property type="component" value="Unassembled WGS sequence"/>
</dbReference>
<accession>A0AAV8YQ66</accession>
<name>A0AAV8YQ66_9CUCU</name>
<gene>
    <name evidence="2" type="ORF">NQ314_007276</name>
</gene>
<feature type="chain" id="PRO_5043687156" evidence="1">
    <location>
        <begin position="27"/>
        <end position="127"/>
    </location>
</feature>
<evidence type="ECO:0000313" key="3">
    <source>
        <dbReference type="Proteomes" id="UP001162156"/>
    </source>
</evidence>
<dbReference type="AlphaFoldDB" id="A0AAV8YQ66"/>
<dbReference type="EMBL" id="JANEYF010001958">
    <property type="protein sequence ID" value="KAJ8953669.1"/>
    <property type="molecule type" value="Genomic_DNA"/>
</dbReference>